<accession>A0A915ICP0</accession>
<dbReference type="AlphaFoldDB" id="A0A915ICP0"/>
<evidence type="ECO:0000313" key="1">
    <source>
        <dbReference type="Proteomes" id="UP000887565"/>
    </source>
</evidence>
<dbReference type="Proteomes" id="UP000887565">
    <property type="component" value="Unplaced"/>
</dbReference>
<sequence length="228" mass="26351">MSYVVSFIIAPFIYDILCKKVKEVDAFVVSFDEAFNRISQQSQMDVHVQFWDENTNRVDDLTPDPKDPQMLLIGSCGLHLLHGAFQFAHKKVAWRLKSFLSSCYYRFKDSPARRSDFIHLIDCEIFPKKFCSHRWVENVDVVDRVIVLLPYLRKYVQEKNNQGFGALKAMPASASDLRKLTFKTECQTFITTLLQKLIERCPLKYKLVQGFSSLQPSVILNSPSVAEQ</sequence>
<protein>
    <submittedName>
        <fullName evidence="2">Uncharacterized protein</fullName>
    </submittedName>
</protein>
<evidence type="ECO:0000313" key="2">
    <source>
        <dbReference type="WBParaSite" id="nRc.2.0.1.t11954-RA"/>
    </source>
</evidence>
<name>A0A915ICP0_ROMCU</name>
<reference evidence="2" key="1">
    <citation type="submission" date="2022-11" db="UniProtKB">
        <authorList>
            <consortium name="WormBaseParasite"/>
        </authorList>
    </citation>
    <scope>IDENTIFICATION</scope>
</reference>
<organism evidence="1 2">
    <name type="scientific">Romanomermis culicivorax</name>
    <name type="common">Nematode worm</name>
    <dbReference type="NCBI Taxonomy" id="13658"/>
    <lineage>
        <taxon>Eukaryota</taxon>
        <taxon>Metazoa</taxon>
        <taxon>Ecdysozoa</taxon>
        <taxon>Nematoda</taxon>
        <taxon>Enoplea</taxon>
        <taxon>Dorylaimia</taxon>
        <taxon>Mermithida</taxon>
        <taxon>Mermithoidea</taxon>
        <taxon>Mermithidae</taxon>
        <taxon>Romanomermis</taxon>
    </lineage>
</organism>
<proteinExistence type="predicted"/>
<keyword evidence="1" id="KW-1185">Reference proteome</keyword>
<dbReference type="WBParaSite" id="nRc.2.0.1.t11954-RA">
    <property type="protein sequence ID" value="nRc.2.0.1.t11954-RA"/>
    <property type="gene ID" value="nRc.2.0.1.g11954"/>
</dbReference>